<dbReference type="Gene3D" id="3.60.10.10">
    <property type="entry name" value="Endonuclease/exonuclease/phosphatase"/>
    <property type="match status" value="1"/>
</dbReference>
<accession>A0A9J6BB05</accession>
<dbReference type="CDD" id="cd01650">
    <property type="entry name" value="RT_nLTR_like"/>
    <property type="match status" value="1"/>
</dbReference>
<dbReference type="PROSITE" id="PS50878">
    <property type="entry name" value="RT_POL"/>
    <property type="match status" value="1"/>
</dbReference>
<dbReference type="GO" id="GO:0071897">
    <property type="term" value="P:DNA biosynthetic process"/>
    <property type="evidence" value="ECO:0007669"/>
    <property type="project" value="UniProtKB-ARBA"/>
</dbReference>
<dbReference type="EMBL" id="JADBJN010000004">
    <property type="protein sequence ID" value="KAG5666863.1"/>
    <property type="molecule type" value="Genomic_DNA"/>
</dbReference>
<dbReference type="SUPFAM" id="SSF56672">
    <property type="entry name" value="DNA/RNA polymerases"/>
    <property type="match status" value="1"/>
</dbReference>
<dbReference type="InterPro" id="IPR000477">
    <property type="entry name" value="RT_dom"/>
</dbReference>
<dbReference type="SUPFAM" id="SSF56219">
    <property type="entry name" value="DNase I-like"/>
    <property type="match status" value="1"/>
</dbReference>
<comment type="caution">
    <text evidence="2">The sequence shown here is derived from an EMBL/GenBank/DDBJ whole genome shotgun (WGS) entry which is preliminary data.</text>
</comment>
<dbReference type="PANTHER" id="PTHR19446">
    <property type="entry name" value="REVERSE TRANSCRIPTASES"/>
    <property type="match status" value="1"/>
</dbReference>
<organism evidence="2 3">
    <name type="scientific">Polypedilum vanderplanki</name>
    <name type="common">Sleeping chironomid midge</name>
    <dbReference type="NCBI Taxonomy" id="319348"/>
    <lineage>
        <taxon>Eukaryota</taxon>
        <taxon>Metazoa</taxon>
        <taxon>Ecdysozoa</taxon>
        <taxon>Arthropoda</taxon>
        <taxon>Hexapoda</taxon>
        <taxon>Insecta</taxon>
        <taxon>Pterygota</taxon>
        <taxon>Neoptera</taxon>
        <taxon>Endopterygota</taxon>
        <taxon>Diptera</taxon>
        <taxon>Nematocera</taxon>
        <taxon>Chironomoidea</taxon>
        <taxon>Chironomidae</taxon>
        <taxon>Chironominae</taxon>
        <taxon>Polypedilum</taxon>
        <taxon>Polypedilum</taxon>
    </lineage>
</organism>
<reference evidence="2" key="1">
    <citation type="submission" date="2021-03" db="EMBL/GenBank/DDBJ databases">
        <title>Chromosome level genome of the anhydrobiotic midge Polypedilum vanderplanki.</title>
        <authorList>
            <person name="Yoshida Y."/>
            <person name="Kikawada T."/>
            <person name="Gusev O."/>
        </authorList>
    </citation>
    <scope>NUCLEOTIDE SEQUENCE</scope>
    <source>
        <strain evidence="2">NIAS01</strain>
        <tissue evidence="2">Whole body or cell culture</tissue>
    </source>
</reference>
<dbReference type="OrthoDB" id="426210at2759"/>
<evidence type="ECO:0000259" key="1">
    <source>
        <dbReference type="PROSITE" id="PS50878"/>
    </source>
</evidence>
<proteinExistence type="predicted"/>
<dbReference type="InterPro" id="IPR036691">
    <property type="entry name" value="Endo/exonu/phosph_ase_sf"/>
</dbReference>
<dbReference type="Pfam" id="PF00078">
    <property type="entry name" value="RVT_1"/>
    <property type="match status" value="1"/>
</dbReference>
<evidence type="ECO:0000313" key="2">
    <source>
        <dbReference type="EMBL" id="KAG5666863.1"/>
    </source>
</evidence>
<feature type="domain" description="Reverse transcriptase" evidence="1">
    <location>
        <begin position="893"/>
        <end position="1159"/>
    </location>
</feature>
<dbReference type="InterPro" id="IPR043502">
    <property type="entry name" value="DNA/RNA_pol_sf"/>
</dbReference>
<protein>
    <recommendedName>
        <fullName evidence="1">Reverse transcriptase domain-containing protein</fullName>
    </recommendedName>
</protein>
<dbReference type="Proteomes" id="UP001107558">
    <property type="component" value="Chromosome 4"/>
</dbReference>
<keyword evidence="3" id="KW-1185">Reference proteome</keyword>
<name>A0A9J6BB05_POLVA</name>
<evidence type="ECO:0000313" key="3">
    <source>
        <dbReference type="Proteomes" id="UP001107558"/>
    </source>
</evidence>
<sequence>MKQKSLLDIMHGTNYTPINKIKNKQKHATSSFKKNLMNDYIQRTPRITSNLSNSSTQSTEKSLIDADDTIISIDENYAMEPRVLGELDKLQVELPHMLSREERGRILNDKVAEIDNWDGNVETQKKIFRSLYTDLEFFIVQNEKLTEVINVIINDRPKINEVIKSTNSITQSVDNFNKRVCRIDKEVSDMNDRLETVETVTESIYNSSRLGIIFLDKTEGNDVEAGKIKPHIKIQEIFKYMSINYAKSSIANTFLMTSRRMIRNESQLVKILEIRFNDTVTAGRIFAQMSKWNNEACKNGDNKVRYFAERPLGPNMLNLLKKCKKLAEERKIKQATPTERGIRVKYEVLEAGRNKDKVVFIACEKDLEQFHTVTSPIFKTTQNDDDSNDISEIMNKSVLNKRNLSIIKFKEELDRIQNNLNLSILCWNVRSIKNIFKFKRVKTFISGLVNHKENQNSVDCFIFIESWIKRNDDFRFYEFKNYISVINGRNDDTNGGGIVIYIKKNYSFREIFSITNKNFEATLIEIYNSNIKNSILAIYRPPSGSLSLFLIWLESILVTYDDLIIIGDINVNTFEPNNSYKYTDLLHCNNYFISNTFATRLASNTLLDHIILNSENRNWKEAKLFTSSLTSLSDHCILMTLLCGKNNVIKRIKTKVIRNNYNAIGDDLTAIKNDLYRDVINNEISFDGYIKTTQNIVNKHKTILNIKHRINDNIPPYVDAKMIKMMRNIDNLNDKIIKRKRFKLPTNRLLNKMMNIKSKLADYEKEKARKHYTFKINRDRNATWKIINEMCGRSNKCEKIVLRTEAGLVSDDKVTANLFNQHFTKSDNCDIQYIHLGRTVNFNMHIAEIDEERVNVLLKNLAINKSTGSDEIPVRVWRELEEHSSIITILINRVLNDGIYPLSLKVAKVIPVFKGGDSTLLKNYRPISILPAINKILEKVIYDQMIDHMNKYELFPPLQYGFREGRSTNDAVNKVLSFISDARDKKQSVVVLSIDVKKAFDSIKHNILLSKMEKIGFRGKIYDLIKNYLSDRKQFVKVGDYESDLLTIDVGVPQGSNLGPLLFVIMLSDVQYLNLSALIVEFADDIILLWTCTSNESMDKIENDLQLINRYYINNGLDINSEKSKYMVVGNVSIQGFEDMFGRYGYEKVKELKYLGTIIDDIFSMKPQQQKIVAKLTNALRAIKIIRNFLPVSAVWQFYNAFISSHINYCSFMLIRLPVKMIKRMQSIQSRGIKIIHRLDPQFPTIELFKKYAKSTLPVIGSIYMSILTLLRKALNTPSETFGNFEVKSEGRRKNQICIKRFRTNYVRKDVTYIGPKLFNQLPEDIRCTTDLKSFKRKVRNFLIENIGILLDVKNLQTNRIV</sequence>
<gene>
    <name evidence="2" type="ORF">PVAND_014871</name>
</gene>